<accession>A0ABN0N1G3</accession>
<dbReference type="InterPro" id="IPR013610">
    <property type="entry name" value="ArdC_N"/>
</dbReference>
<organism evidence="2 3">
    <name type="scientific">Pseudogulbenkiania ferrooxidans EGD-HP2</name>
    <dbReference type="NCBI Taxonomy" id="1388764"/>
    <lineage>
        <taxon>Bacteria</taxon>
        <taxon>Pseudomonadati</taxon>
        <taxon>Pseudomonadota</taxon>
        <taxon>Betaproteobacteria</taxon>
        <taxon>Neisseriales</taxon>
        <taxon>Chromobacteriaceae</taxon>
        <taxon>Pseudogulbenkiania</taxon>
    </lineage>
</organism>
<comment type="caution">
    <text evidence="2">The sequence shown here is derived from an EMBL/GenBank/DDBJ whole genome shotgun (WGS) entry which is preliminary data.</text>
</comment>
<keyword evidence="3" id="KW-1185">Reference proteome</keyword>
<name>A0ABN0N1G3_9NEIS</name>
<gene>
    <name evidence="2" type="ORF">O166_16690</name>
</gene>
<evidence type="ECO:0000313" key="3">
    <source>
        <dbReference type="Proteomes" id="UP000016426"/>
    </source>
</evidence>
<protein>
    <recommendedName>
        <fullName evidence="1">N-terminal domain-containing protein</fullName>
    </recommendedName>
</protein>
<reference evidence="2 3" key="1">
    <citation type="journal article" date="2013" name="Genome Announc.">
        <title>Genome Sequence of the Pigment-Producing Bacterium Pseudogulbenkiania ferrooxidans, Isolated from Loktak Lake.</title>
        <authorList>
            <person name="Puranik S."/>
            <person name="Talkal R."/>
            <person name="Qureshi A."/>
            <person name="Khardenavis A."/>
            <person name="Kapley A."/>
            <person name="Purohit H.J."/>
        </authorList>
    </citation>
    <scope>NUCLEOTIDE SEQUENCE [LARGE SCALE GENOMIC DNA]</scope>
    <source>
        <strain evidence="2 3">EGD-HP2</strain>
    </source>
</reference>
<dbReference type="Pfam" id="PF08401">
    <property type="entry name" value="ArdcN"/>
    <property type="match status" value="1"/>
</dbReference>
<proteinExistence type="predicted"/>
<evidence type="ECO:0000313" key="2">
    <source>
        <dbReference type="EMBL" id="ERD99711.1"/>
    </source>
</evidence>
<dbReference type="Proteomes" id="UP000016426">
    <property type="component" value="Unassembled WGS sequence"/>
</dbReference>
<feature type="domain" description="N-terminal" evidence="1">
    <location>
        <begin position="10"/>
        <end position="101"/>
    </location>
</feature>
<dbReference type="RefSeq" id="WP_021478947.1">
    <property type="nucleotide sequence ID" value="NZ_AVPH01000288.1"/>
</dbReference>
<evidence type="ECO:0000259" key="1">
    <source>
        <dbReference type="Pfam" id="PF08401"/>
    </source>
</evidence>
<sequence>MGLQQSGRRDYFSEVSARVSRHLEAMRVGSGAEPAGLACHFNPLSGTVYQGINHLLLNAALPAGSADPRWLTLKQIDGLRQRFADIHLVNGAQAALVVFALPVMRAGGMPGDDAVYALKGCSLFNAAQIIGLPPLAVSSDMDLAAGGGNRRLTGLALSDLGWTDEPNVFPALARHCLGDAALDEGAVLLSRVAASMLSWLPGLTDAAPMARISGNDGAEGPLAIFRAAHAVERVRAWLGRHSPAVSAFERTGNEFMRANLLADPSLEARKLALAAEAARFAARRGALWMEVSMLAIAESTQLTASHFGSQELLPETEAELYGRFQDWARRSIQAGAYDGLSVTARELFGWFLAEEEGMARDLLRLDDSRRRRRRAASAIDMAMPGLAAAG</sequence>
<dbReference type="EMBL" id="AVPH01000288">
    <property type="protein sequence ID" value="ERD99711.1"/>
    <property type="molecule type" value="Genomic_DNA"/>
</dbReference>